<reference evidence="1 2" key="1">
    <citation type="submission" date="2020-07" db="EMBL/GenBank/DDBJ databases">
        <title>Comparative genomics of pyrophilous fungi reveals a link between fire events and developmental genes.</title>
        <authorList>
            <consortium name="DOE Joint Genome Institute"/>
            <person name="Steindorff A.S."/>
            <person name="Carver A."/>
            <person name="Calhoun S."/>
            <person name="Stillman K."/>
            <person name="Liu H."/>
            <person name="Lipzen A."/>
            <person name="Pangilinan J."/>
            <person name="Labutti K."/>
            <person name="Bruns T.D."/>
            <person name="Grigoriev I.V."/>
        </authorList>
    </citation>
    <scope>NUCLEOTIDE SEQUENCE [LARGE SCALE GENOMIC DNA]</scope>
    <source>
        <strain evidence="1 2">CBS 144469</strain>
    </source>
</reference>
<dbReference type="Pfam" id="PF18759">
    <property type="entry name" value="Plavaka"/>
    <property type="match status" value="1"/>
</dbReference>
<gene>
    <name evidence="1" type="ORF">DFP72DRAFT_811425</name>
</gene>
<comment type="caution">
    <text evidence="1">The sequence shown here is derived from an EMBL/GenBank/DDBJ whole genome shotgun (WGS) entry which is preliminary data.</text>
</comment>
<dbReference type="OrthoDB" id="3199698at2759"/>
<dbReference type="InterPro" id="IPR041078">
    <property type="entry name" value="Plavaka"/>
</dbReference>
<proteinExistence type="predicted"/>
<protein>
    <submittedName>
        <fullName evidence="1">Uncharacterized protein</fullName>
    </submittedName>
</protein>
<sequence>SGGERQYIDLMSGEWAWEQSNKIVESDPSLSGAMFAPVVLGSDKTTVSVGTGQNEFYPLYGSSGNLQNHMR</sequence>
<dbReference type="EMBL" id="JACGCI010000029">
    <property type="protein sequence ID" value="KAF6755522.1"/>
    <property type="molecule type" value="Genomic_DNA"/>
</dbReference>
<dbReference type="Proteomes" id="UP000521943">
    <property type="component" value="Unassembled WGS sequence"/>
</dbReference>
<evidence type="ECO:0000313" key="1">
    <source>
        <dbReference type="EMBL" id="KAF6755522.1"/>
    </source>
</evidence>
<name>A0A8H6M8Y6_9AGAR</name>
<keyword evidence="2" id="KW-1185">Reference proteome</keyword>
<accession>A0A8H6M8Y6</accession>
<dbReference type="AlphaFoldDB" id="A0A8H6M8Y6"/>
<organism evidence="1 2">
    <name type="scientific">Ephemerocybe angulata</name>
    <dbReference type="NCBI Taxonomy" id="980116"/>
    <lineage>
        <taxon>Eukaryota</taxon>
        <taxon>Fungi</taxon>
        <taxon>Dikarya</taxon>
        <taxon>Basidiomycota</taxon>
        <taxon>Agaricomycotina</taxon>
        <taxon>Agaricomycetes</taxon>
        <taxon>Agaricomycetidae</taxon>
        <taxon>Agaricales</taxon>
        <taxon>Agaricineae</taxon>
        <taxon>Psathyrellaceae</taxon>
        <taxon>Ephemerocybe</taxon>
    </lineage>
</organism>
<evidence type="ECO:0000313" key="2">
    <source>
        <dbReference type="Proteomes" id="UP000521943"/>
    </source>
</evidence>
<feature type="non-terminal residue" evidence="1">
    <location>
        <position position="71"/>
    </location>
</feature>